<dbReference type="Pfam" id="PF00754">
    <property type="entry name" value="F5_F8_type_C"/>
    <property type="match status" value="1"/>
</dbReference>
<dbReference type="RefSeq" id="WP_124316384.1">
    <property type="nucleotide sequence ID" value="NZ_AP028155.1"/>
</dbReference>
<dbReference type="GeneID" id="93102208"/>
<reference evidence="3 4" key="1">
    <citation type="submission" date="2020-08" db="EMBL/GenBank/DDBJ databases">
        <title>Genomic Encyclopedia of Type Strains, Phase IV (KMG-IV): sequencing the most valuable type-strain genomes for metagenomic binning, comparative biology and taxonomic classification.</title>
        <authorList>
            <person name="Goeker M."/>
        </authorList>
    </citation>
    <scope>NUCLEOTIDE SEQUENCE [LARGE SCALE GENOMIC DNA]</scope>
    <source>
        <strain evidence="3 4">DSM 105721</strain>
    </source>
</reference>
<dbReference type="Gene3D" id="2.60.40.10">
    <property type="entry name" value="Immunoglobulins"/>
    <property type="match status" value="1"/>
</dbReference>
<evidence type="ECO:0000313" key="3">
    <source>
        <dbReference type="EMBL" id="MBB4026982.1"/>
    </source>
</evidence>
<feature type="signal peptide" evidence="1">
    <location>
        <begin position="1"/>
        <end position="25"/>
    </location>
</feature>
<evidence type="ECO:0000256" key="1">
    <source>
        <dbReference type="SAM" id="SignalP"/>
    </source>
</evidence>
<dbReference type="InterPro" id="IPR000421">
    <property type="entry name" value="FA58C"/>
</dbReference>
<accession>A0A7W6HXV7</accession>
<proteinExistence type="predicted"/>
<dbReference type="AlphaFoldDB" id="A0A7W6HXV7"/>
<feature type="chain" id="PRO_5031171479" description="F5/8 type C domain-containing protein" evidence="1">
    <location>
        <begin position="26"/>
        <end position="524"/>
    </location>
</feature>
<dbReference type="OrthoDB" id="1043438at2"/>
<evidence type="ECO:0000259" key="2">
    <source>
        <dbReference type="Pfam" id="PF00754"/>
    </source>
</evidence>
<dbReference type="Gene3D" id="2.60.120.260">
    <property type="entry name" value="Galactose-binding domain-like"/>
    <property type="match status" value="1"/>
</dbReference>
<dbReference type="Pfam" id="PF16389">
    <property type="entry name" value="DUF4998"/>
    <property type="match status" value="1"/>
</dbReference>
<name>A0A7W6HXV7_9BACT</name>
<dbReference type="EMBL" id="JACIES010000007">
    <property type="protein sequence ID" value="MBB4026982.1"/>
    <property type="molecule type" value="Genomic_DNA"/>
</dbReference>
<dbReference type="SUPFAM" id="SSF49785">
    <property type="entry name" value="Galactose-binding domain-like"/>
    <property type="match status" value="1"/>
</dbReference>
<sequence length="524" mass="60709">MRMRRNILYWFAAVLLLTACNESLEDTYSDFAGDGKIRYVAKCTEVHATPGWERLMVDWINGTDATIDKIKVVWSCEERRDSVMLPGESTSYELTNLEDGTYRFDVCAVDAAGNESLVETTYGRPYTREHEIMLAFTRGVTRSYFLKNKMIFFSDQWNENIIELQLKYKNSAGDTRYYTFDKETSYNTLVTIPDVSMNPADTVYVLRRGKLEDCPDIIEFAPYVISRKKNYSAGFVNAIHRRYGYHTDTKEDEERFEEFVENAQELEFDYDMETFEDILYCPNLKKLVFRKNRYLDERNVTEYAKSNILGDKEKSRQVLDKANEPDILGLKIDYYGRARYFVPYFDSELPYMTYMGYSQLPAMEIIPKEAFKEDEDGKRIQCVPSDPYADADLELLMDNNSESAWITTPLGSIRYYELQMELLVATEIRGIKIAQPYYGQWGGNTGLVNFMPTTISVQTSADGITWKDVTYFENNTLGRSSGEVTLLPMVEGTRLVRYIKISLRDQMDTSGFCKVNLGDIVLYK</sequence>
<keyword evidence="4" id="KW-1185">Reference proteome</keyword>
<gene>
    <name evidence="3" type="ORF">GGR14_002785</name>
</gene>
<organism evidence="3 4">
    <name type="scientific">Butyricimonas faecihominis</name>
    <dbReference type="NCBI Taxonomy" id="1472416"/>
    <lineage>
        <taxon>Bacteria</taxon>
        <taxon>Pseudomonadati</taxon>
        <taxon>Bacteroidota</taxon>
        <taxon>Bacteroidia</taxon>
        <taxon>Bacteroidales</taxon>
        <taxon>Odoribacteraceae</taxon>
        <taxon>Butyricimonas</taxon>
    </lineage>
</organism>
<evidence type="ECO:0000313" key="4">
    <source>
        <dbReference type="Proteomes" id="UP000546007"/>
    </source>
</evidence>
<dbReference type="InterPro" id="IPR008979">
    <property type="entry name" value="Galactose-bd-like_sf"/>
</dbReference>
<comment type="caution">
    <text evidence="3">The sequence shown here is derived from an EMBL/GenBank/DDBJ whole genome shotgun (WGS) entry which is preliminary data.</text>
</comment>
<protein>
    <recommendedName>
        <fullName evidence="2">F5/8 type C domain-containing protein</fullName>
    </recommendedName>
</protein>
<dbReference type="InterPro" id="IPR013783">
    <property type="entry name" value="Ig-like_fold"/>
</dbReference>
<feature type="domain" description="F5/8 type C" evidence="2">
    <location>
        <begin position="394"/>
        <end position="514"/>
    </location>
</feature>
<dbReference type="Proteomes" id="UP000546007">
    <property type="component" value="Unassembled WGS sequence"/>
</dbReference>
<keyword evidence="1" id="KW-0732">Signal</keyword>
<dbReference type="PROSITE" id="PS51257">
    <property type="entry name" value="PROKAR_LIPOPROTEIN"/>
    <property type="match status" value="1"/>
</dbReference>